<dbReference type="InterPro" id="IPR020568">
    <property type="entry name" value="Ribosomal_Su5_D2-typ_SF"/>
</dbReference>
<keyword evidence="1" id="KW-0720">Serine protease</keyword>
<feature type="transmembrane region" description="Helical" evidence="3">
    <location>
        <begin position="34"/>
        <end position="55"/>
    </location>
</feature>
<keyword evidence="3" id="KW-0472">Membrane</keyword>
<evidence type="ECO:0000256" key="2">
    <source>
        <dbReference type="SAM" id="MobiDB-lite"/>
    </source>
</evidence>
<name>A0ABY4N1E0_9MICO</name>
<dbReference type="PROSITE" id="PS51786">
    <property type="entry name" value="LON_PROTEOLYTIC"/>
    <property type="match status" value="1"/>
</dbReference>
<organism evidence="6">
    <name type="scientific">Gulosibacter sediminis</name>
    <dbReference type="NCBI Taxonomy" id="1729695"/>
    <lineage>
        <taxon>Bacteria</taxon>
        <taxon>Bacillati</taxon>
        <taxon>Actinomycetota</taxon>
        <taxon>Actinomycetes</taxon>
        <taxon>Micrococcales</taxon>
        <taxon>Microbacteriaceae</taxon>
        <taxon>Gulosibacter</taxon>
    </lineage>
</organism>
<evidence type="ECO:0000256" key="1">
    <source>
        <dbReference type="PROSITE-ProRule" id="PRU01122"/>
    </source>
</evidence>
<keyword evidence="3" id="KW-1133">Transmembrane helix</keyword>
<keyword evidence="1" id="KW-0645">Protease</keyword>
<dbReference type="SUPFAM" id="SSF50156">
    <property type="entry name" value="PDZ domain-like"/>
    <property type="match status" value="1"/>
</dbReference>
<evidence type="ECO:0000259" key="4">
    <source>
        <dbReference type="PROSITE" id="PS50106"/>
    </source>
</evidence>
<dbReference type="EMBL" id="CP097160">
    <property type="protein sequence ID" value="UQN15839.1"/>
    <property type="molecule type" value="Genomic_DNA"/>
</dbReference>
<evidence type="ECO:0000256" key="3">
    <source>
        <dbReference type="SAM" id="Phobius"/>
    </source>
</evidence>
<dbReference type="Pfam" id="PF00595">
    <property type="entry name" value="PDZ"/>
    <property type="match status" value="1"/>
</dbReference>
<keyword evidence="3" id="KW-0812">Transmembrane</keyword>
<dbReference type="InterPro" id="IPR001478">
    <property type="entry name" value="PDZ"/>
</dbReference>
<dbReference type="EC" id="3.4.21.53" evidence="1"/>
<dbReference type="InterPro" id="IPR014721">
    <property type="entry name" value="Ribsml_uS5_D2-typ_fold_subgr"/>
</dbReference>
<sequence length="389" mass="41367">MTASHQHPEAATPDGIGDEKPVRRRWSRERFGRWCLILGVVALVILAVSPAPYVIRQPGPAFNALGQEENDDGTQQDVIQISGAETYDTGDGSLYVMTVNIVGNPQSQPNWLQVLGAWLTPGKDVLPVEAYYPEGTTVDQRNEESALMMTQAQDTAIAAALTELDYDVTEQMSVASVGEDAAAAGKLEVGDVIVTIDGMPITNTEELSALELTEDPTEVVFTRDGKEHSVEITPQLTETDNGEVPLLGIQLQYEYEFPIDVSIDLGDVGGPSAGMMFALATYDKLTEGDLTGGDQVTGTGTMSDDGTVGAIGGIRQKMYEAVSLGADYFIAPEANCAEVLDGGIPGDMTVYAVGNLEEALNVVETNAANEPTDDLRSCQDAVDEGVPQS</sequence>
<evidence type="ECO:0000259" key="5">
    <source>
        <dbReference type="PROSITE" id="PS51786"/>
    </source>
</evidence>
<comment type="catalytic activity">
    <reaction evidence="1">
        <text>Hydrolysis of proteins in presence of ATP.</text>
        <dbReference type="EC" id="3.4.21.53"/>
    </reaction>
</comment>
<dbReference type="Gene3D" id="3.30.230.10">
    <property type="match status" value="1"/>
</dbReference>
<reference evidence="6" key="1">
    <citation type="submission" date="2022-05" db="EMBL/GenBank/DDBJ databases">
        <title>Complete genome sequence of toluene-degrading Gulosibacter sediminis strain ACHW.36C.</title>
        <authorList>
            <person name="Wai A.C."/>
            <person name="Lai G.K."/>
            <person name="Griffin S.D."/>
            <person name="Leung F.C."/>
        </authorList>
    </citation>
    <scope>NUCLEOTIDE SEQUENCE [LARGE SCALE GENOMIC DNA]</scope>
    <source>
        <strain evidence="6">ACHW.36C</strain>
    </source>
</reference>
<accession>A0ABY4N1E0</accession>
<dbReference type="SUPFAM" id="SSF54211">
    <property type="entry name" value="Ribosomal protein S5 domain 2-like"/>
    <property type="match status" value="1"/>
</dbReference>
<dbReference type="InterPro" id="IPR036034">
    <property type="entry name" value="PDZ_sf"/>
</dbReference>
<dbReference type="PROSITE" id="PS50106">
    <property type="entry name" value="PDZ"/>
    <property type="match status" value="1"/>
</dbReference>
<feature type="domain" description="PDZ" evidence="4">
    <location>
        <begin position="174"/>
        <end position="225"/>
    </location>
</feature>
<dbReference type="Pfam" id="PF05362">
    <property type="entry name" value="Lon_C"/>
    <property type="match status" value="1"/>
</dbReference>
<gene>
    <name evidence="6" type="ORF">M3M28_05140</name>
</gene>
<feature type="region of interest" description="Disordered" evidence="2">
    <location>
        <begin position="1"/>
        <end position="21"/>
    </location>
</feature>
<evidence type="ECO:0000313" key="6">
    <source>
        <dbReference type="EMBL" id="UQN15839.1"/>
    </source>
</evidence>
<dbReference type="InterPro" id="IPR008269">
    <property type="entry name" value="Lon_proteolytic"/>
</dbReference>
<proteinExistence type="inferred from homology"/>
<keyword evidence="1" id="KW-0378">Hydrolase</keyword>
<feature type="domain" description="Lon proteolytic" evidence="5">
    <location>
        <begin position="190"/>
        <end position="366"/>
    </location>
</feature>
<feature type="active site" evidence="1">
    <location>
        <position position="317"/>
    </location>
</feature>
<feature type="active site" evidence="1">
    <location>
        <position position="272"/>
    </location>
</feature>
<protein>
    <recommendedName>
        <fullName evidence="1">endopeptidase La</fullName>
        <ecNumber evidence="1">3.4.21.53</ecNumber>
    </recommendedName>
</protein>
<comment type="similarity">
    <text evidence="1">Belongs to the peptidase S16 family.</text>
</comment>